<evidence type="ECO:0000313" key="7">
    <source>
        <dbReference type="RefSeq" id="XP_014477359.1"/>
    </source>
</evidence>
<sequence>MPREILITGRCDVRCPKVRRQLRAEVAKRPWLVDEFFPQRKAADLRFPRDPEIRRDTPRRDEPERVVKPAIIREARIVQETPVVREPIVIKPDDWEIDFAEERELVVERTTIEDGIVEDKIDRKTLKPVKLEETDRQNETVDIVETRPPVVVDKTIIERTKEVPVVVGKTIIEPTKKVPVMPERAETIEVGRTTAEKFEPVAIAEPREKKTDDDYDEFIDEELRKTLPIATAEQIPDEEVVETVRREETPVKKAKINRVERRVGEEEDGKAAPSMVVETVSREPARPSAPSKDTCDDTCPVMGEQRGELFNSHPRSVPPRRKRVTLVLIFPPAYIYIVLQWPDSPKFTERVMRKLEARQRIVDHYYLTRGFSYLEDVCTCSLACVLYTLSRDQFVRSVFASLALFAVGLKLCSELDAWEMPSRVS</sequence>
<dbReference type="RefSeq" id="XP_014477359.1">
    <property type="nucleotide sequence ID" value="XM_014621873.1"/>
</dbReference>
<evidence type="ECO:0000256" key="1">
    <source>
        <dbReference type="SAM" id="MobiDB-lite"/>
    </source>
</evidence>
<dbReference type="RefSeq" id="XP_014477357.1">
    <property type="nucleotide sequence ID" value="XM_014621871.1"/>
</dbReference>
<dbReference type="RefSeq" id="XP_014477356.1">
    <property type="nucleotide sequence ID" value="XM_014621870.1"/>
</dbReference>
<dbReference type="RefSeq" id="XP_014477355.1">
    <property type="nucleotide sequence ID" value="XM_014621869.1"/>
</dbReference>
<evidence type="ECO:0000313" key="3">
    <source>
        <dbReference type="RefSeq" id="XP_014477355.1"/>
    </source>
</evidence>
<gene>
    <name evidence="3 4 5 6 7" type="primary">LOC106745882</name>
</gene>
<dbReference type="AlphaFoldDB" id="A0A6P3XG06"/>
<evidence type="ECO:0000313" key="5">
    <source>
        <dbReference type="RefSeq" id="XP_014477357.1"/>
    </source>
</evidence>
<evidence type="ECO:0000313" key="6">
    <source>
        <dbReference type="RefSeq" id="XP_014477358.1"/>
    </source>
</evidence>
<reference evidence="3 4" key="1">
    <citation type="submission" date="2025-04" db="UniProtKB">
        <authorList>
            <consortium name="RefSeq"/>
        </authorList>
    </citation>
    <scope>IDENTIFICATION</scope>
</reference>
<evidence type="ECO:0000313" key="2">
    <source>
        <dbReference type="Proteomes" id="UP000515204"/>
    </source>
</evidence>
<dbReference type="OrthoDB" id="7685821at2759"/>
<dbReference type="RefSeq" id="XP_014477358.1">
    <property type="nucleotide sequence ID" value="XM_014621872.1"/>
</dbReference>
<organism evidence="2 3">
    <name type="scientific">Dinoponera quadriceps</name>
    <name type="common">South American ant</name>
    <dbReference type="NCBI Taxonomy" id="609295"/>
    <lineage>
        <taxon>Eukaryota</taxon>
        <taxon>Metazoa</taxon>
        <taxon>Ecdysozoa</taxon>
        <taxon>Arthropoda</taxon>
        <taxon>Hexapoda</taxon>
        <taxon>Insecta</taxon>
        <taxon>Pterygota</taxon>
        <taxon>Neoptera</taxon>
        <taxon>Endopterygota</taxon>
        <taxon>Hymenoptera</taxon>
        <taxon>Apocrita</taxon>
        <taxon>Aculeata</taxon>
        <taxon>Formicoidea</taxon>
        <taxon>Formicidae</taxon>
        <taxon>Ponerinae</taxon>
        <taxon>Ponerini</taxon>
        <taxon>Dinoponera</taxon>
    </lineage>
</organism>
<dbReference type="KEGG" id="dqu:106745882"/>
<protein>
    <submittedName>
        <fullName evidence="3 4">Uncharacterized protein LOC106745882</fullName>
    </submittedName>
</protein>
<keyword evidence="2" id="KW-1185">Reference proteome</keyword>
<proteinExistence type="predicted"/>
<dbReference type="Proteomes" id="UP000515204">
    <property type="component" value="Unplaced"/>
</dbReference>
<dbReference type="GeneID" id="106745882"/>
<feature type="region of interest" description="Disordered" evidence="1">
    <location>
        <begin position="264"/>
        <end position="298"/>
    </location>
</feature>
<name>A0A6P3XG06_DINQU</name>
<evidence type="ECO:0000313" key="4">
    <source>
        <dbReference type="RefSeq" id="XP_014477356.1"/>
    </source>
</evidence>
<accession>A0A6P3XG06</accession>